<dbReference type="EMBL" id="UZWE01000057">
    <property type="protein sequence ID" value="VDS10230.1"/>
    <property type="molecule type" value="Genomic_DNA"/>
</dbReference>
<gene>
    <name evidence="2" type="ORF">PARHAE_03444</name>
</gene>
<feature type="region of interest" description="Disordered" evidence="1">
    <location>
        <begin position="59"/>
        <end position="110"/>
    </location>
</feature>
<reference evidence="2 3" key="1">
    <citation type="submission" date="2018-12" db="EMBL/GenBank/DDBJ databases">
        <authorList>
            <person name="Criscuolo A."/>
        </authorList>
    </citation>
    <scope>NUCLEOTIDE SEQUENCE [LARGE SCALE GENOMIC DNA]</scope>
    <source>
        <strain evidence="2">ACIP1116241</strain>
    </source>
</reference>
<name>A0A3S4CLE6_9RHOB</name>
<evidence type="ECO:0000313" key="3">
    <source>
        <dbReference type="Proteomes" id="UP000270743"/>
    </source>
</evidence>
<feature type="compositionally biased region" description="Low complexity" evidence="1">
    <location>
        <begin position="72"/>
        <end position="83"/>
    </location>
</feature>
<keyword evidence="3" id="KW-1185">Reference proteome</keyword>
<dbReference type="RefSeq" id="WP_126155826.1">
    <property type="nucleotide sequence ID" value="NZ_UZWE01000057.1"/>
</dbReference>
<evidence type="ECO:0000313" key="2">
    <source>
        <dbReference type="EMBL" id="VDS10230.1"/>
    </source>
</evidence>
<proteinExistence type="predicted"/>
<sequence length="110" mass="11679">MQTSISVVHVTPVTPTSTAAVSLIPKVAPVSLFEDVIERITPPLEFRAWMEKLKTYAEAARGTQPADPPSVAEAEQAAPAMPQRKPVADPVPVPAEGPTQDAMAHSQRTA</sequence>
<accession>A0A3S4CLE6</accession>
<dbReference type="Proteomes" id="UP000270743">
    <property type="component" value="Unassembled WGS sequence"/>
</dbReference>
<protein>
    <submittedName>
        <fullName evidence="2">Uncharacterized protein</fullName>
    </submittedName>
</protein>
<evidence type="ECO:0000256" key="1">
    <source>
        <dbReference type="SAM" id="MobiDB-lite"/>
    </source>
</evidence>
<organism evidence="2 3">
    <name type="scientific">Paracoccus haematequi</name>
    <dbReference type="NCBI Taxonomy" id="2491866"/>
    <lineage>
        <taxon>Bacteria</taxon>
        <taxon>Pseudomonadati</taxon>
        <taxon>Pseudomonadota</taxon>
        <taxon>Alphaproteobacteria</taxon>
        <taxon>Rhodobacterales</taxon>
        <taxon>Paracoccaceae</taxon>
        <taxon>Paracoccus</taxon>
    </lineage>
</organism>
<dbReference type="AlphaFoldDB" id="A0A3S4CLE6"/>